<reference evidence="8 9" key="1">
    <citation type="submission" date="2011-06" db="EMBL/GenBank/DDBJ databases">
        <authorList>
            <person name="Muzny D."/>
            <person name="Qin X."/>
            <person name="Deng J."/>
            <person name="Jiang H."/>
            <person name="Liu Y."/>
            <person name="Qu J."/>
            <person name="Song X.-Z."/>
            <person name="Zhang L."/>
            <person name="Thornton R."/>
            <person name="Coyle M."/>
            <person name="Francisco L."/>
            <person name="Jackson L."/>
            <person name="Javaid M."/>
            <person name="Korchina V."/>
            <person name="Kovar C."/>
            <person name="Mata R."/>
            <person name="Mathew T."/>
            <person name="Ngo R."/>
            <person name="Nguyen L."/>
            <person name="Nguyen N."/>
            <person name="Okwuonu G."/>
            <person name="Ongeri F."/>
            <person name="Pham C."/>
            <person name="Simmons D."/>
            <person name="Wilczek-Boney K."/>
            <person name="Hale W."/>
            <person name="Jakkamsetti A."/>
            <person name="Pham P."/>
            <person name="Ruth R."/>
            <person name="San Lucas F."/>
            <person name="Warren J."/>
            <person name="Zhang J."/>
            <person name="Zhao Z."/>
            <person name="Zhou C."/>
            <person name="Zhu D."/>
            <person name="Lee S."/>
            <person name="Bess C."/>
            <person name="Blankenburg K."/>
            <person name="Forbes L."/>
            <person name="Fu Q."/>
            <person name="Gubbala S."/>
            <person name="Hirani K."/>
            <person name="Jayaseelan J.C."/>
            <person name="Lara F."/>
            <person name="Munidasa M."/>
            <person name="Palculict T."/>
            <person name="Patil S."/>
            <person name="Pu L.-L."/>
            <person name="Saada N."/>
            <person name="Tang L."/>
            <person name="Weissenberger G."/>
            <person name="Zhu Y."/>
            <person name="Hemphill L."/>
            <person name="Shang Y."/>
            <person name="Youmans B."/>
            <person name="Ayvaz T."/>
            <person name="Ross M."/>
            <person name="Santibanez J."/>
            <person name="Aqrawi P."/>
            <person name="Gross S."/>
            <person name="Joshi V."/>
            <person name="Fowler G."/>
            <person name="Nazareth L."/>
            <person name="Reid J."/>
            <person name="Worley K."/>
            <person name="Petrosino J."/>
            <person name="Highlander S."/>
            <person name="Gibbs R."/>
        </authorList>
    </citation>
    <scope>NUCLEOTIDE SEQUENCE [LARGE SCALE GENOMIC DNA]</scope>
    <source>
        <strain evidence="8 9">9715</strain>
    </source>
</reference>
<dbReference type="GO" id="GO:0043190">
    <property type="term" value="C:ATP-binding cassette (ABC) transporter complex"/>
    <property type="evidence" value="ECO:0007669"/>
    <property type="project" value="InterPro"/>
</dbReference>
<evidence type="ECO:0000256" key="6">
    <source>
        <dbReference type="SAM" id="Phobius"/>
    </source>
</evidence>
<name>G4CQY7_9NEIS</name>
<comment type="caution">
    <text evidence="8">The sequence shown here is derived from an EMBL/GenBank/DDBJ whole genome shotgun (WGS) entry which is preliminary data.</text>
</comment>
<evidence type="ECO:0000313" key="8">
    <source>
        <dbReference type="EMBL" id="EGZ45883.1"/>
    </source>
</evidence>
<keyword evidence="2" id="KW-1003">Cell membrane</keyword>
<feature type="transmembrane region" description="Helical" evidence="6">
    <location>
        <begin position="325"/>
        <end position="344"/>
    </location>
</feature>
<feature type="domain" description="ABC-2 type transporter transmembrane" evidence="7">
    <location>
        <begin position="37"/>
        <end position="395"/>
    </location>
</feature>
<feature type="transmembrane region" description="Helical" evidence="6">
    <location>
        <begin position="36"/>
        <end position="54"/>
    </location>
</feature>
<feature type="transmembrane region" description="Helical" evidence="6">
    <location>
        <begin position="200"/>
        <end position="222"/>
    </location>
</feature>
<dbReference type="InterPro" id="IPR013525">
    <property type="entry name" value="ABC2_TM"/>
</dbReference>
<organism evidence="8 9">
    <name type="scientific">Neisseria wadsworthii 9715</name>
    <dbReference type="NCBI Taxonomy" id="1030841"/>
    <lineage>
        <taxon>Bacteria</taxon>
        <taxon>Pseudomonadati</taxon>
        <taxon>Pseudomonadota</taxon>
        <taxon>Betaproteobacteria</taxon>
        <taxon>Neisseriales</taxon>
        <taxon>Neisseriaceae</taxon>
        <taxon>Neisseria</taxon>
    </lineage>
</organism>
<dbReference type="STRING" id="1030841.HMPREF9370_1497"/>
<feature type="transmembrane region" description="Helical" evidence="6">
    <location>
        <begin position="260"/>
        <end position="281"/>
    </location>
</feature>
<dbReference type="PANTHER" id="PTHR30294:SF47">
    <property type="entry name" value="INNER MEMBRANE TRANSPORT PERMEASE YHHJ"/>
    <property type="match status" value="1"/>
</dbReference>
<proteinExistence type="predicted"/>
<accession>G4CQY7</accession>
<feature type="transmembrane region" description="Helical" evidence="6">
    <location>
        <begin position="287"/>
        <end position="313"/>
    </location>
</feature>
<evidence type="ECO:0000256" key="1">
    <source>
        <dbReference type="ARBA" id="ARBA00004651"/>
    </source>
</evidence>
<dbReference type="HOGENOM" id="CLU_039483_10_2_4"/>
<evidence type="ECO:0000256" key="2">
    <source>
        <dbReference type="ARBA" id="ARBA00022475"/>
    </source>
</evidence>
<evidence type="ECO:0000256" key="4">
    <source>
        <dbReference type="ARBA" id="ARBA00022989"/>
    </source>
</evidence>
<gene>
    <name evidence="8" type="ORF">HMPREF9370_1497</name>
</gene>
<keyword evidence="9" id="KW-1185">Reference proteome</keyword>
<dbReference type="AlphaFoldDB" id="G4CQY7"/>
<dbReference type="GO" id="GO:0140359">
    <property type="term" value="F:ABC-type transporter activity"/>
    <property type="evidence" value="ECO:0007669"/>
    <property type="project" value="InterPro"/>
</dbReference>
<dbReference type="Pfam" id="PF12698">
    <property type="entry name" value="ABC2_membrane_3"/>
    <property type="match status" value="1"/>
</dbReference>
<comment type="subcellular location">
    <subcellularLocation>
        <location evidence="1">Cell membrane</location>
        <topology evidence="1">Multi-pass membrane protein</topology>
    </subcellularLocation>
</comment>
<dbReference type="PATRIC" id="fig|1030841.3.peg.1479"/>
<protein>
    <recommendedName>
        <fullName evidence="7">ABC-2 type transporter transmembrane domain-containing protein</fullName>
    </recommendedName>
</protein>
<evidence type="ECO:0000313" key="9">
    <source>
        <dbReference type="Proteomes" id="UP000005336"/>
    </source>
</evidence>
<dbReference type="Proteomes" id="UP000005336">
    <property type="component" value="Unassembled WGS sequence"/>
</dbReference>
<feature type="transmembrane region" description="Helical" evidence="6">
    <location>
        <begin position="381"/>
        <end position="399"/>
    </location>
</feature>
<dbReference type="PRINTS" id="PR00164">
    <property type="entry name" value="ABC2TRNSPORT"/>
</dbReference>
<sequence length="412" mass="45789">MNACLKKQNHMNKLIEIFWQSARLEWRYLSREGWELALLLWLPLASVLLVWWIFGSATITGLPIGVLDKDHSALSRQVVRYLDSAPALKVAQTYTDERAAQQAMDKIDVYGVVVIPDDFSRQIKQGKVSPLILQLNGQFGSFSGVLVRDVQAVAVTLSAGVEMKALNKRGASPQQAENTFIPIRTSTSALFNISTDYQQFLATTLIPGLLHILAMTAGAVAFGREIRDKSLHDWLTKAGCRLKHQRVRFADALSALCGKLLWPTLTFTIWSGMLLWLLAQIHDVGALSWLATFLGLCLMMLVSLWLGVIVTALPMSLRMGLSSTGFITAPAFAFSGIAFPRIAMPTWAQNWSDLLPLTHYLELQQGLLEMGAPWQWSAKPLLWSALAASLLMLAATKLAQRAYRLPERWGAR</sequence>
<keyword evidence="3 6" id="KW-0812">Transmembrane</keyword>
<keyword evidence="5 6" id="KW-0472">Membrane</keyword>
<dbReference type="Gene3D" id="3.40.1710.10">
    <property type="entry name" value="abc type-2 transporter like domain"/>
    <property type="match status" value="1"/>
</dbReference>
<dbReference type="InterPro" id="IPR000412">
    <property type="entry name" value="ABC_2_transport"/>
</dbReference>
<dbReference type="PANTHER" id="PTHR30294">
    <property type="entry name" value="MEMBRANE COMPONENT OF ABC TRANSPORTER YHHJ-RELATED"/>
    <property type="match status" value="1"/>
</dbReference>
<evidence type="ECO:0000259" key="7">
    <source>
        <dbReference type="Pfam" id="PF12698"/>
    </source>
</evidence>
<evidence type="ECO:0000256" key="5">
    <source>
        <dbReference type="ARBA" id="ARBA00023136"/>
    </source>
</evidence>
<keyword evidence="4 6" id="KW-1133">Transmembrane helix</keyword>
<evidence type="ECO:0000256" key="3">
    <source>
        <dbReference type="ARBA" id="ARBA00022692"/>
    </source>
</evidence>
<dbReference type="InterPro" id="IPR051449">
    <property type="entry name" value="ABC-2_transporter_component"/>
</dbReference>
<dbReference type="EMBL" id="AGAZ01000054">
    <property type="protein sequence ID" value="EGZ45883.1"/>
    <property type="molecule type" value="Genomic_DNA"/>
</dbReference>